<keyword evidence="3 6" id="KW-0378">Hydrolase</keyword>
<feature type="domain" description="UBA" evidence="5">
    <location>
        <begin position="429"/>
        <end position="470"/>
    </location>
</feature>
<evidence type="ECO:0000259" key="5">
    <source>
        <dbReference type="PROSITE" id="PS50030"/>
    </source>
</evidence>
<dbReference type="Proteomes" id="UP000675881">
    <property type="component" value="Chromosome 13"/>
</dbReference>
<sequence>MRPKLLLTCLVLTPTNDDVLNIKGTELCSFGFSMEECYRLIITIHFSIKETLEYICIDIISRQYHFKSNHFSWQRYRGNIMTTIMDETATPRCSKVDMAWFLLPPDKRRIYEVEATLISDPSSPVLNPLYYQQEDEQYLKYIKEQCLKKRTPANENLYLGYNEEPINLVKEKKDTITHNINNTKVQTSDSLISQESISLRQSGFLYFVETCRLNFNYLGGNVLKFNNNCCQAWSVLSEEIKEQFQAFAERELHRLRYNNSDSNTTLFPHSIRDLYLIDLKFTIDKYESLILDSFRNKVDNIFPHARSTTTDSVKLNIVKEHARRRKRVHPQGLAAKVDVMTSKEKKSGVVVDSEKIQMHQKSQCKHYMTFLLIHGLRTSYLYFVCEQRKIIRKMNPSFSFSKVSKLLGIEWKKIRFLGPTRSQTMIMNASDDENISTLLSMGFPDIDEIKKALSVAKNDLNEAVNLLTSYEDIDMKDMSPPNNDENSDENGKGFPLRSLNELETRVFQDNWTIPYKKEESFAKCLSACLRVPADDPHAKKFLERVLPEAFNKLLTSPAVAQNDWNNKNKDQDVILPSSPYIRPLPDYGWIRDLLHLFGKEKGFLYVSNYFTRKDINARTMTALLAPLAGCCTLISDDVANKHLKICTERAFEYIRNISDFRSKDVSSVSDLLISLKRLSLRFWHFQSDLCDTLRLSTVVSMLKTPFYNSRMNALKEVSRLIDESRNEKLKNVRIEAFTLTDWMSQNCVLSAAFEVGAYHSQKAEKSTLVELNKQHEIVRLLTESIRYSHNLSVKSCSPLKVDSIIDGKYTHHEYIHGHLELMAFFLKEGDLYLSWNHCEDLWNTLVMNPHAIKSDKDTFFNWIQMCLPDLERETQTNFFTKNLLRMDPANVDDNFFNCFKEFFQVVNMIEGGLLSKKSLSSIFIVENLELVGLDYFWQIVMHCELEEIAGLAIQYLLNMSYHHVATNLKRDPIHLHDTFINKCYEMLEKIFSVPEGNQDAVLEGCELETSVQSEGVKENDETATRILTSISVSKVSSLAIHAKGKTYNINRSILPHAASFHGRRIKIKVMNDIAKEELVVKSHTNETVGSLKRRIAMTLKKSVDSYTYHCGDVHLTSSKDRCFIGMMDFVDPSSDKFDDSDDLEVIIWTLKPAIREVLFSCPEEPEVIIEDGKEVEKNYSGTTLRVGDSDKRMMNGLRRLIHLIPTDPDVSNLIDSFVTENYVAAASPKFSMRKFDPYTKSLSDLFDASVEGMSAFRVLYNLEILSSKLMPTKVGQGPQSRLFAKDFLKIDGVKLILNVLDTLPSDIEYDIRQSVFSIVLQLSAFLLCGQTVVSMESSVIPTPPKKSAIEVEKKSSSSNNLV</sequence>
<evidence type="ECO:0000313" key="7">
    <source>
        <dbReference type="Proteomes" id="UP000675881"/>
    </source>
</evidence>
<dbReference type="InterPro" id="IPR036910">
    <property type="entry name" value="HMG_box_dom_sf"/>
</dbReference>
<dbReference type="GO" id="GO:0004843">
    <property type="term" value="F:cysteine-type deubiquitinase activity"/>
    <property type="evidence" value="ECO:0007669"/>
    <property type="project" value="UniProtKB-EC"/>
</dbReference>
<name>A0A7R8CN17_LEPSM</name>
<accession>A0A7R8CN17</accession>
<dbReference type="CDD" id="cd00084">
    <property type="entry name" value="HMG-box_SF"/>
    <property type="match status" value="1"/>
</dbReference>
<organism evidence="6 7">
    <name type="scientific">Lepeophtheirus salmonis</name>
    <name type="common">Salmon louse</name>
    <name type="synonym">Caligus salmonis</name>
    <dbReference type="NCBI Taxonomy" id="72036"/>
    <lineage>
        <taxon>Eukaryota</taxon>
        <taxon>Metazoa</taxon>
        <taxon>Ecdysozoa</taxon>
        <taxon>Arthropoda</taxon>
        <taxon>Crustacea</taxon>
        <taxon>Multicrustacea</taxon>
        <taxon>Hexanauplia</taxon>
        <taxon>Copepoda</taxon>
        <taxon>Siphonostomatoida</taxon>
        <taxon>Caligidae</taxon>
        <taxon>Lepeophtheirus</taxon>
    </lineage>
</organism>
<dbReference type="InterPro" id="IPR055176">
    <property type="entry name" value="UBP24/USP9X/USP9Y_UBL"/>
</dbReference>
<feature type="region of interest" description="Disordered" evidence="4">
    <location>
        <begin position="475"/>
        <end position="495"/>
    </location>
</feature>
<evidence type="ECO:0000256" key="3">
    <source>
        <dbReference type="ARBA" id="ARBA00022801"/>
    </source>
</evidence>
<evidence type="ECO:0000256" key="2">
    <source>
        <dbReference type="ARBA" id="ARBA00022786"/>
    </source>
</evidence>
<protein>
    <submittedName>
        <fullName evidence="6">USP9_24</fullName>
        <ecNumber evidence="6">3.4.19.12</ecNumber>
    </submittedName>
</protein>
<dbReference type="GO" id="GO:0005634">
    <property type="term" value="C:nucleus"/>
    <property type="evidence" value="ECO:0007669"/>
    <property type="project" value="UniProtKB-ARBA"/>
</dbReference>
<dbReference type="InterPro" id="IPR009060">
    <property type="entry name" value="UBA-like_sf"/>
</dbReference>
<keyword evidence="2" id="KW-0833">Ubl conjugation pathway</keyword>
<dbReference type="GO" id="GO:0006508">
    <property type="term" value="P:proteolysis"/>
    <property type="evidence" value="ECO:0007669"/>
    <property type="project" value="UniProtKB-KW"/>
</dbReference>
<reference evidence="6" key="1">
    <citation type="submission" date="2021-02" db="EMBL/GenBank/DDBJ databases">
        <authorList>
            <person name="Bekaert M."/>
        </authorList>
    </citation>
    <scope>NUCLEOTIDE SEQUENCE</scope>
    <source>
        <strain evidence="6">IoA-00</strain>
    </source>
</reference>
<dbReference type="Pfam" id="PF22900">
    <property type="entry name" value="UCH_UBL1"/>
    <property type="match status" value="1"/>
</dbReference>
<dbReference type="Pfam" id="PF25010">
    <property type="entry name" value="ARM_UBP24_USP9X-Y"/>
    <property type="match status" value="1"/>
</dbReference>
<dbReference type="SUPFAM" id="SSF46934">
    <property type="entry name" value="UBA-like"/>
    <property type="match status" value="1"/>
</dbReference>
<dbReference type="PROSITE" id="PS50030">
    <property type="entry name" value="UBA"/>
    <property type="match status" value="1"/>
</dbReference>
<keyword evidence="1" id="KW-0645">Protease</keyword>
<evidence type="ECO:0000313" key="6">
    <source>
        <dbReference type="EMBL" id="CAF2826112.1"/>
    </source>
</evidence>
<dbReference type="Gene3D" id="1.10.8.10">
    <property type="entry name" value="DNA helicase RuvA subunit, C-terminal domain"/>
    <property type="match status" value="1"/>
</dbReference>
<dbReference type="EC" id="3.4.19.12" evidence="6"/>
<evidence type="ECO:0000256" key="4">
    <source>
        <dbReference type="SAM" id="MobiDB-lite"/>
    </source>
</evidence>
<dbReference type="InterPro" id="IPR056850">
    <property type="entry name" value="ARM_UBP34_24_USP9X_Y"/>
</dbReference>
<keyword evidence="7" id="KW-1185">Reference proteome</keyword>
<dbReference type="InterPro" id="IPR015940">
    <property type="entry name" value="UBA"/>
</dbReference>
<proteinExistence type="predicted"/>
<gene>
    <name evidence="6" type="ORF">LSAA_3801</name>
</gene>
<dbReference type="Pfam" id="PF00627">
    <property type="entry name" value="UBA"/>
    <property type="match status" value="1"/>
</dbReference>
<dbReference type="EMBL" id="HG994592">
    <property type="protein sequence ID" value="CAF2826112.1"/>
    <property type="molecule type" value="Genomic_DNA"/>
</dbReference>
<dbReference type="SUPFAM" id="SSF47095">
    <property type="entry name" value="HMG-box"/>
    <property type="match status" value="1"/>
</dbReference>
<dbReference type="Gene3D" id="1.10.30.10">
    <property type="entry name" value="High mobility group box domain"/>
    <property type="match status" value="1"/>
</dbReference>
<evidence type="ECO:0000256" key="1">
    <source>
        <dbReference type="ARBA" id="ARBA00022670"/>
    </source>
</evidence>
<dbReference type="OrthoDB" id="289038at2759"/>
<dbReference type="SMART" id="SM00165">
    <property type="entry name" value="UBA"/>
    <property type="match status" value="1"/>
</dbReference>